<organism evidence="1 2">
    <name type="scientific">Funneliformis caledonium</name>
    <dbReference type="NCBI Taxonomy" id="1117310"/>
    <lineage>
        <taxon>Eukaryota</taxon>
        <taxon>Fungi</taxon>
        <taxon>Fungi incertae sedis</taxon>
        <taxon>Mucoromycota</taxon>
        <taxon>Glomeromycotina</taxon>
        <taxon>Glomeromycetes</taxon>
        <taxon>Glomerales</taxon>
        <taxon>Glomeraceae</taxon>
        <taxon>Funneliformis</taxon>
    </lineage>
</organism>
<comment type="caution">
    <text evidence="1">The sequence shown here is derived from an EMBL/GenBank/DDBJ whole genome shotgun (WGS) entry which is preliminary data.</text>
</comment>
<evidence type="ECO:0000313" key="2">
    <source>
        <dbReference type="Proteomes" id="UP000789570"/>
    </source>
</evidence>
<reference evidence="1" key="1">
    <citation type="submission" date="2021-06" db="EMBL/GenBank/DDBJ databases">
        <authorList>
            <person name="Kallberg Y."/>
            <person name="Tangrot J."/>
            <person name="Rosling A."/>
        </authorList>
    </citation>
    <scope>NUCLEOTIDE SEQUENCE</scope>
    <source>
        <strain evidence="1">UK204</strain>
    </source>
</reference>
<accession>A0A9N9IR65</accession>
<gene>
    <name evidence="1" type="ORF">FCALED_LOCUS16048</name>
</gene>
<feature type="non-terminal residue" evidence="1">
    <location>
        <position position="1"/>
    </location>
</feature>
<dbReference type="EMBL" id="CAJVPQ010016999">
    <property type="protein sequence ID" value="CAG8747223.1"/>
    <property type="molecule type" value="Genomic_DNA"/>
</dbReference>
<dbReference type="Proteomes" id="UP000789570">
    <property type="component" value="Unassembled WGS sequence"/>
</dbReference>
<dbReference type="AlphaFoldDB" id="A0A9N9IR65"/>
<keyword evidence="2" id="KW-1185">Reference proteome</keyword>
<feature type="non-terminal residue" evidence="1">
    <location>
        <position position="53"/>
    </location>
</feature>
<evidence type="ECO:0000313" key="1">
    <source>
        <dbReference type="EMBL" id="CAG8747223.1"/>
    </source>
</evidence>
<sequence length="53" mass="5830">WISDLKKTSTLEAKLDIANNDFTFEANPDSNANITLEEPVSSVSNASKIFTIE</sequence>
<protein>
    <submittedName>
        <fullName evidence="1">8060_t:CDS:1</fullName>
    </submittedName>
</protein>
<proteinExistence type="predicted"/>
<name>A0A9N9IR65_9GLOM</name>